<protein>
    <submittedName>
        <fullName evidence="1">Lipase/esterase</fullName>
    </submittedName>
</protein>
<dbReference type="EMBL" id="BLKG01000182">
    <property type="protein sequence ID" value="GFF98312.1"/>
    <property type="molecule type" value="Genomic_DNA"/>
</dbReference>
<evidence type="ECO:0000313" key="2">
    <source>
        <dbReference type="Proteomes" id="UP000465266"/>
    </source>
</evidence>
<accession>A0ABQ1BCC5</accession>
<reference evidence="1 2" key="1">
    <citation type="submission" date="2020-01" db="EMBL/GenBank/DDBJ databases">
        <title>Draft genome sequence of Aspergillus udagawae IFM 53868.</title>
        <authorList>
            <person name="Takahashi H."/>
            <person name="Yaguchi T."/>
        </authorList>
    </citation>
    <scope>NUCLEOTIDE SEQUENCE [LARGE SCALE GENOMIC DNA]</scope>
    <source>
        <strain evidence="1 2">IFM 53868</strain>
    </source>
</reference>
<feature type="non-terminal residue" evidence="1">
    <location>
        <position position="1"/>
    </location>
</feature>
<evidence type="ECO:0000313" key="1">
    <source>
        <dbReference type="EMBL" id="GFF98312.1"/>
    </source>
</evidence>
<comment type="caution">
    <text evidence="1">The sequence shown here is derived from an EMBL/GenBank/DDBJ whole genome shotgun (WGS) entry which is preliminary data.</text>
</comment>
<gene>
    <name evidence="1" type="ORF">IFM53868_09739</name>
</gene>
<dbReference type="Proteomes" id="UP000465266">
    <property type="component" value="Unassembled WGS sequence"/>
</dbReference>
<organism evidence="1 2">
    <name type="scientific">Aspergillus udagawae</name>
    <dbReference type="NCBI Taxonomy" id="91492"/>
    <lineage>
        <taxon>Eukaryota</taxon>
        <taxon>Fungi</taxon>
        <taxon>Dikarya</taxon>
        <taxon>Ascomycota</taxon>
        <taxon>Pezizomycotina</taxon>
        <taxon>Eurotiomycetes</taxon>
        <taxon>Eurotiomycetidae</taxon>
        <taxon>Eurotiales</taxon>
        <taxon>Aspergillaceae</taxon>
        <taxon>Aspergillus</taxon>
        <taxon>Aspergillus subgen. Fumigati</taxon>
    </lineage>
</organism>
<name>A0ABQ1BCC5_9EURO</name>
<keyword evidence="2" id="KW-1185">Reference proteome</keyword>
<proteinExistence type="predicted"/>
<sequence>LPNKSLKEISHYELKRVEEQVYERAKKLDLQDHIAKSTTATQKDIKDALFQPLQDGPLDLIILRVKTRPDAFSMPSLNSVFPFLEATWLKLEVAFYFV</sequence>